<sequence length="210" mass="24229">MLNTGSSINWEEMILEDRGVNVRNIKNLIRDGPEATKWINYLKAQKQNLRNIAVESSMDSSMKQHMTSATHVADNQKRYLILVMPQIKNIYKNHARSDYRISAVPWYLANEIETERELSTPLGNGFVAGDGLERQRHSFLEDPLGKKSTLRMELFVGHGFDAEYRKQTDYGSVASIKSSMFNVVPSRLLPVRRDKPQKDEWENMNRILSN</sequence>
<dbReference type="Proteomes" id="UP000249056">
    <property type="component" value="Unassembled WGS sequence"/>
</dbReference>
<evidence type="ECO:0000313" key="1">
    <source>
        <dbReference type="EMBL" id="RAL67047.1"/>
    </source>
</evidence>
<reference evidence="1 2" key="1">
    <citation type="submission" date="2018-06" db="EMBL/GenBank/DDBJ databases">
        <title>Genome Sequence of the Brown Rot Fungal Pathogen Monilinia fructigena.</title>
        <authorList>
            <person name="Landi L."/>
            <person name="De Miccolis Angelini R.M."/>
            <person name="Pollastro S."/>
            <person name="Abate D."/>
            <person name="Faretra F."/>
            <person name="Romanazzi G."/>
        </authorList>
    </citation>
    <scope>NUCLEOTIDE SEQUENCE [LARGE SCALE GENOMIC DNA]</scope>
    <source>
        <strain evidence="1 2">Mfrg269</strain>
    </source>
</reference>
<dbReference type="OrthoDB" id="3543427at2759"/>
<proteinExistence type="predicted"/>
<dbReference type="EMBL" id="QKRW01000004">
    <property type="protein sequence ID" value="RAL67047.1"/>
    <property type="molecule type" value="Genomic_DNA"/>
</dbReference>
<dbReference type="AlphaFoldDB" id="A0A395J3E6"/>
<evidence type="ECO:0000313" key="2">
    <source>
        <dbReference type="Proteomes" id="UP000249056"/>
    </source>
</evidence>
<gene>
    <name evidence="1" type="ORF">DID88_007827</name>
</gene>
<accession>A0A395J3E6</accession>
<name>A0A395J3E6_9HELO</name>
<comment type="caution">
    <text evidence="1">The sequence shown here is derived from an EMBL/GenBank/DDBJ whole genome shotgun (WGS) entry which is preliminary data.</text>
</comment>
<protein>
    <submittedName>
        <fullName evidence="1">Uncharacterized protein</fullName>
    </submittedName>
</protein>
<keyword evidence="2" id="KW-1185">Reference proteome</keyword>
<organism evidence="1 2">
    <name type="scientific">Monilinia fructigena</name>
    <dbReference type="NCBI Taxonomy" id="38457"/>
    <lineage>
        <taxon>Eukaryota</taxon>
        <taxon>Fungi</taxon>
        <taxon>Dikarya</taxon>
        <taxon>Ascomycota</taxon>
        <taxon>Pezizomycotina</taxon>
        <taxon>Leotiomycetes</taxon>
        <taxon>Helotiales</taxon>
        <taxon>Sclerotiniaceae</taxon>
        <taxon>Monilinia</taxon>
    </lineage>
</organism>